<evidence type="ECO:0000313" key="2">
    <source>
        <dbReference type="EMBL" id="TRW25673.1"/>
    </source>
</evidence>
<dbReference type="InterPro" id="IPR022409">
    <property type="entry name" value="PKD/Chitinase_dom"/>
</dbReference>
<dbReference type="CDD" id="cd00146">
    <property type="entry name" value="PKD"/>
    <property type="match status" value="2"/>
</dbReference>
<dbReference type="InterPro" id="IPR035986">
    <property type="entry name" value="PKD_dom_sf"/>
</dbReference>
<feature type="domain" description="PKD" evidence="1">
    <location>
        <begin position="70"/>
        <end position="105"/>
    </location>
</feature>
<dbReference type="AlphaFoldDB" id="A0A552V5B8"/>
<dbReference type="SMART" id="SM00089">
    <property type="entry name" value="PKD"/>
    <property type="match status" value="2"/>
</dbReference>
<dbReference type="Pfam" id="PF18911">
    <property type="entry name" value="PKD_4"/>
    <property type="match status" value="2"/>
</dbReference>
<dbReference type="SUPFAM" id="SSF49299">
    <property type="entry name" value="PKD domain"/>
    <property type="match status" value="2"/>
</dbReference>
<dbReference type="EMBL" id="VJVZ01000003">
    <property type="protein sequence ID" value="TRW25673.1"/>
    <property type="molecule type" value="Genomic_DNA"/>
</dbReference>
<evidence type="ECO:0000313" key="3">
    <source>
        <dbReference type="Proteomes" id="UP000320643"/>
    </source>
</evidence>
<keyword evidence="3" id="KW-1185">Reference proteome</keyword>
<feature type="domain" description="PKD" evidence="1">
    <location>
        <begin position="145"/>
        <end position="200"/>
    </location>
</feature>
<name>A0A552V5B8_9FLAO</name>
<proteinExistence type="predicted"/>
<sequence length="330" mass="37029">MNKGPQIKTHFDLKVLLFMGGLLLLSGVLLAFKMNSASNCTVNDFKIDAPSFKAGELITFSDISDTGYEWTWSFNDGTPVSYRSKVGHAFSGPGKYKVRLVINNTCNVEKTITIVPRVNVVNTAILPKFFAPKVVKEGEQIQFKDSTANATSWEWRFEDSSKINSIDKNPTYTYRTPGEKVVSLVVNGDVKNVQFAKITVLPIKKQPKDIVSERIKRRNSVRVDPVEEYYSNVPDAPKRSAEIPGINEVKLEGLIMGVAEDKLTYQNLTRYFCSDALPLVELKKGKVITLESLDKDIRKKSIKIRSIGLVRDADGCVTMIKINYKFKGLF</sequence>
<evidence type="ECO:0000259" key="1">
    <source>
        <dbReference type="PROSITE" id="PS50093"/>
    </source>
</evidence>
<reference evidence="2 3" key="1">
    <citation type="submission" date="2019-07" db="EMBL/GenBank/DDBJ databases">
        <title>Flavobacterium sp. nov., isolated from glacier ice.</title>
        <authorList>
            <person name="Liu Q."/>
            <person name="Xin Y.-H."/>
        </authorList>
    </citation>
    <scope>NUCLEOTIDE SEQUENCE [LARGE SCALE GENOMIC DNA]</scope>
    <source>
        <strain evidence="2 3">ZT4R6</strain>
    </source>
</reference>
<dbReference type="Proteomes" id="UP000320643">
    <property type="component" value="Unassembled WGS sequence"/>
</dbReference>
<dbReference type="Gene3D" id="2.60.40.10">
    <property type="entry name" value="Immunoglobulins"/>
    <property type="match status" value="2"/>
</dbReference>
<dbReference type="InterPro" id="IPR013783">
    <property type="entry name" value="Ig-like_fold"/>
</dbReference>
<organism evidence="2 3">
    <name type="scientific">Flavobacterium zepuense</name>
    <dbReference type="NCBI Taxonomy" id="2593302"/>
    <lineage>
        <taxon>Bacteria</taxon>
        <taxon>Pseudomonadati</taxon>
        <taxon>Bacteroidota</taxon>
        <taxon>Flavobacteriia</taxon>
        <taxon>Flavobacteriales</taxon>
        <taxon>Flavobacteriaceae</taxon>
        <taxon>Flavobacterium</taxon>
    </lineage>
</organism>
<comment type="caution">
    <text evidence="2">The sequence shown here is derived from an EMBL/GenBank/DDBJ whole genome shotgun (WGS) entry which is preliminary data.</text>
</comment>
<gene>
    <name evidence="2" type="ORF">FMM05_05470</name>
</gene>
<dbReference type="PROSITE" id="PS50093">
    <property type="entry name" value="PKD"/>
    <property type="match status" value="2"/>
</dbReference>
<dbReference type="OrthoDB" id="1491323at2"/>
<protein>
    <submittedName>
        <fullName evidence="2">PKD domain-containing protein</fullName>
    </submittedName>
</protein>
<accession>A0A552V5B8</accession>
<dbReference type="InterPro" id="IPR000601">
    <property type="entry name" value="PKD_dom"/>
</dbReference>